<dbReference type="InterPro" id="IPR002068">
    <property type="entry name" value="A-crystallin/Hsp20_dom"/>
</dbReference>
<dbReference type="InterPro" id="IPR031107">
    <property type="entry name" value="Small_HSP"/>
</dbReference>
<proteinExistence type="inferred from homology"/>
<dbReference type="InterPro" id="IPR008978">
    <property type="entry name" value="HSP20-like_chaperone"/>
</dbReference>
<dbReference type="PROSITE" id="PS01031">
    <property type="entry name" value="SHSP"/>
    <property type="match status" value="1"/>
</dbReference>
<dbReference type="Pfam" id="PF00011">
    <property type="entry name" value="HSP20"/>
    <property type="match status" value="1"/>
</dbReference>
<dbReference type="EMBL" id="MFKH01000010">
    <property type="protein sequence ID" value="OGG37464.1"/>
    <property type="molecule type" value="Genomic_DNA"/>
</dbReference>
<dbReference type="Proteomes" id="UP000176273">
    <property type="component" value="Unassembled WGS sequence"/>
</dbReference>
<evidence type="ECO:0000256" key="2">
    <source>
        <dbReference type="RuleBase" id="RU003616"/>
    </source>
</evidence>
<accession>A0A1F6BKL6</accession>
<evidence type="ECO:0000259" key="4">
    <source>
        <dbReference type="PROSITE" id="PS01031"/>
    </source>
</evidence>
<dbReference type="Gene3D" id="2.60.40.790">
    <property type="match status" value="1"/>
</dbReference>
<dbReference type="SUPFAM" id="SSF49764">
    <property type="entry name" value="HSP20-like chaperones"/>
    <property type="match status" value="1"/>
</dbReference>
<dbReference type="CDD" id="cd06464">
    <property type="entry name" value="ACD_sHsps-like"/>
    <property type="match status" value="1"/>
</dbReference>
<evidence type="ECO:0000256" key="1">
    <source>
        <dbReference type="PROSITE-ProRule" id="PRU00285"/>
    </source>
</evidence>
<feature type="domain" description="SHSP" evidence="4">
    <location>
        <begin position="35"/>
        <end position="148"/>
    </location>
</feature>
<protein>
    <recommendedName>
        <fullName evidence="4">SHSP domain-containing protein</fullName>
    </recommendedName>
</protein>
<dbReference type="STRING" id="1798468.A2110_02585"/>
<name>A0A1F6BKL6_9BACT</name>
<evidence type="ECO:0000313" key="6">
    <source>
        <dbReference type="Proteomes" id="UP000176273"/>
    </source>
</evidence>
<dbReference type="AlphaFoldDB" id="A0A1F6BKL6"/>
<reference evidence="5 6" key="1">
    <citation type="journal article" date="2016" name="Nat. Commun.">
        <title>Thousands of microbial genomes shed light on interconnected biogeochemical processes in an aquifer system.</title>
        <authorList>
            <person name="Anantharaman K."/>
            <person name="Brown C.T."/>
            <person name="Hug L.A."/>
            <person name="Sharon I."/>
            <person name="Castelle C.J."/>
            <person name="Probst A.J."/>
            <person name="Thomas B.C."/>
            <person name="Singh A."/>
            <person name="Wilkins M.J."/>
            <person name="Karaoz U."/>
            <person name="Brodie E.L."/>
            <person name="Williams K.H."/>
            <person name="Hubbard S.S."/>
            <person name="Banfield J.F."/>
        </authorList>
    </citation>
    <scope>NUCLEOTIDE SEQUENCE [LARGE SCALE GENOMIC DNA]</scope>
</reference>
<evidence type="ECO:0000313" key="5">
    <source>
        <dbReference type="EMBL" id="OGG37464.1"/>
    </source>
</evidence>
<organism evidence="5 6">
    <name type="scientific">Candidatus Jorgensenbacteria bacterium GWA1_54_12</name>
    <dbReference type="NCBI Taxonomy" id="1798468"/>
    <lineage>
        <taxon>Bacteria</taxon>
        <taxon>Candidatus Joergenseniibacteriota</taxon>
    </lineage>
</organism>
<feature type="region of interest" description="Disordered" evidence="3">
    <location>
        <begin position="1"/>
        <end position="41"/>
    </location>
</feature>
<sequence>MADKNIFKELARGKGDTLKTEPSDVAGSLQADGPASSADGQLTVDVYRDGDDIVIESAIAGIDPETDLDVHIKRDAVEIRGERKRSKTIDEKDYYYEECFWGTFSRTVILPEEIDPDAAKANFENGILTLRLPRLKAKHGKKVKVSAQ</sequence>
<gene>
    <name evidence="5" type="ORF">A2110_02585</name>
</gene>
<dbReference type="PANTHER" id="PTHR11527">
    <property type="entry name" value="HEAT-SHOCK PROTEIN 20 FAMILY MEMBER"/>
    <property type="match status" value="1"/>
</dbReference>
<comment type="caution">
    <text evidence="5">The sequence shown here is derived from an EMBL/GenBank/DDBJ whole genome shotgun (WGS) entry which is preliminary data.</text>
</comment>
<evidence type="ECO:0000256" key="3">
    <source>
        <dbReference type="SAM" id="MobiDB-lite"/>
    </source>
</evidence>
<comment type="similarity">
    <text evidence="1 2">Belongs to the small heat shock protein (HSP20) family.</text>
</comment>
<feature type="compositionally biased region" description="Basic and acidic residues" evidence="3">
    <location>
        <begin position="1"/>
        <end position="22"/>
    </location>
</feature>